<evidence type="ECO:0000313" key="2">
    <source>
        <dbReference type="Proteomes" id="UP000887013"/>
    </source>
</evidence>
<sequence length="117" mass="13436">MGILPNRTDTPRQLCHCHPAQLRRHLPSSMSPSRYYSEVRGRGEKCNIIFRGKGVVFEVVLYKQEAIKHETRKYGENASTKTVISAEMVSRWKVSVTLRILKIALIFVSFTGGCRRR</sequence>
<proteinExistence type="predicted"/>
<comment type="caution">
    <text evidence="1">The sequence shown here is derived from an EMBL/GenBank/DDBJ whole genome shotgun (WGS) entry which is preliminary data.</text>
</comment>
<gene>
    <name evidence="1" type="ORF">NPIL_264801</name>
</gene>
<organism evidence="1 2">
    <name type="scientific">Nephila pilipes</name>
    <name type="common">Giant wood spider</name>
    <name type="synonym">Nephila maculata</name>
    <dbReference type="NCBI Taxonomy" id="299642"/>
    <lineage>
        <taxon>Eukaryota</taxon>
        <taxon>Metazoa</taxon>
        <taxon>Ecdysozoa</taxon>
        <taxon>Arthropoda</taxon>
        <taxon>Chelicerata</taxon>
        <taxon>Arachnida</taxon>
        <taxon>Araneae</taxon>
        <taxon>Araneomorphae</taxon>
        <taxon>Entelegynae</taxon>
        <taxon>Araneoidea</taxon>
        <taxon>Nephilidae</taxon>
        <taxon>Nephila</taxon>
    </lineage>
</organism>
<name>A0A8X6NXI9_NEPPI</name>
<accession>A0A8X6NXI9</accession>
<dbReference type="Proteomes" id="UP000887013">
    <property type="component" value="Unassembled WGS sequence"/>
</dbReference>
<evidence type="ECO:0000313" key="1">
    <source>
        <dbReference type="EMBL" id="GFT40891.1"/>
    </source>
</evidence>
<keyword evidence="2" id="KW-1185">Reference proteome</keyword>
<protein>
    <submittedName>
        <fullName evidence="1">Uncharacterized protein</fullName>
    </submittedName>
</protein>
<dbReference type="AlphaFoldDB" id="A0A8X6NXI9"/>
<dbReference type="EMBL" id="BMAW01014870">
    <property type="protein sequence ID" value="GFT40891.1"/>
    <property type="molecule type" value="Genomic_DNA"/>
</dbReference>
<reference evidence="1" key="1">
    <citation type="submission" date="2020-08" db="EMBL/GenBank/DDBJ databases">
        <title>Multicomponent nature underlies the extraordinary mechanical properties of spider dragline silk.</title>
        <authorList>
            <person name="Kono N."/>
            <person name="Nakamura H."/>
            <person name="Mori M."/>
            <person name="Yoshida Y."/>
            <person name="Ohtoshi R."/>
            <person name="Malay A.D."/>
            <person name="Moran D.A.P."/>
            <person name="Tomita M."/>
            <person name="Numata K."/>
            <person name="Arakawa K."/>
        </authorList>
    </citation>
    <scope>NUCLEOTIDE SEQUENCE</scope>
</reference>